<keyword evidence="3" id="KW-1185">Reference proteome</keyword>
<evidence type="ECO:0000313" key="3">
    <source>
        <dbReference type="Proteomes" id="UP001549146"/>
    </source>
</evidence>
<dbReference type="InterPro" id="IPR031815">
    <property type="entry name" value="DUF5074"/>
</dbReference>
<gene>
    <name evidence="2" type="ORF">ABID46_001210</name>
</gene>
<feature type="signal peptide" evidence="1">
    <location>
        <begin position="1"/>
        <end position="21"/>
    </location>
</feature>
<accession>A0ABV2LSS7</accession>
<comment type="caution">
    <text evidence="2">The sequence shown here is derived from an EMBL/GenBank/DDBJ whole genome shotgun (WGS) entry which is preliminary data.</text>
</comment>
<dbReference type="SUPFAM" id="SSF50969">
    <property type="entry name" value="YVTN repeat-like/Quinoprotein amine dehydrogenase"/>
    <property type="match status" value="1"/>
</dbReference>
<dbReference type="EMBL" id="JBEPMO010000005">
    <property type="protein sequence ID" value="MET3731636.1"/>
    <property type="molecule type" value="Genomic_DNA"/>
</dbReference>
<evidence type="ECO:0000313" key="2">
    <source>
        <dbReference type="EMBL" id="MET3731636.1"/>
    </source>
</evidence>
<dbReference type="Gene3D" id="2.130.10.10">
    <property type="entry name" value="YVTN repeat-like/Quinoprotein amine dehydrogenase"/>
    <property type="match status" value="1"/>
</dbReference>
<dbReference type="PANTHER" id="PTHR47197">
    <property type="entry name" value="PROTEIN NIRF"/>
    <property type="match status" value="1"/>
</dbReference>
<evidence type="ECO:0008006" key="4">
    <source>
        <dbReference type="Google" id="ProtNLM"/>
    </source>
</evidence>
<name>A0ABV2LSS7_9FLAO</name>
<proteinExistence type="predicted"/>
<sequence length="358" mass="39844">MKTSNLSIVFLFLLVIFSCNSDDSTQTPITEGNYANGVFVLSEGGYTYNNASLAFIHSNGEIENDIFHAVNGRSLGDVAQSMNFHKDFGYIVVNNSNTVEVVNPTTLESITTIGGDFHNPRYISFYNGNAYVSNWGDGSNPTDDFIAVVDLDSFEVTEKISVPQGPERLIAYENTLYVAQRGDYSYGNTLTKINLNNHTISGSITVADYPNGLEIHGNHLFVLCSGYQDWSGIDYSSNGALYKINLENSEILDQINFTEGMRPNHLQIENQSLYYTIGKNIYKTSTNHFEHPSTPIRNVENDGVEILYGFNVVNGWLYVCDAKDYQSNGELFVYTITGELQSQYPISGLIPNGVYARQ</sequence>
<dbReference type="RefSeq" id="WP_354508088.1">
    <property type="nucleotide sequence ID" value="NZ_JBEPMO010000005.1"/>
</dbReference>
<dbReference type="PROSITE" id="PS51257">
    <property type="entry name" value="PROKAR_LIPOPROTEIN"/>
    <property type="match status" value="1"/>
</dbReference>
<organism evidence="2 3">
    <name type="scientific">Moheibacter stercoris</name>
    <dbReference type="NCBI Taxonomy" id="1628251"/>
    <lineage>
        <taxon>Bacteria</taxon>
        <taxon>Pseudomonadati</taxon>
        <taxon>Bacteroidota</taxon>
        <taxon>Flavobacteriia</taxon>
        <taxon>Flavobacteriales</taxon>
        <taxon>Weeksellaceae</taxon>
        <taxon>Moheibacter</taxon>
    </lineage>
</organism>
<dbReference type="PANTHER" id="PTHR47197:SF3">
    <property type="entry name" value="DIHYDRO-HEME D1 DEHYDROGENASE"/>
    <property type="match status" value="1"/>
</dbReference>
<evidence type="ECO:0000256" key="1">
    <source>
        <dbReference type="SAM" id="SignalP"/>
    </source>
</evidence>
<dbReference type="InterPro" id="IPR011044">
    <property type="entry name" value="Quino_amine_DH_bsu"/>
</dbReference>
<dbReference type="InterPro" id="IPR015943">
    <property type="entry name" value="WD40/YVTN_repeat-like_dom_sf"/>
</dbReference>
<dbReference type="Proteomes" id="UP001549146">
    <property type="component" value="Unassembled WGS sequence"/>
</dbReference>
<dbReference type="Pfam" id="PF16819">
    <property type="entry name" value="DUF5074"/>
    <property type="match status" value="1"/>
</dbReference>
<feature type="chain" id="PRO_5046554050" description="40-residue YVTN family beta-propeller repeat-containing protein" evidence="1">
    <location>
        <begin position="22"/>
        <end position="358"/>
    </location>
</feature>
<keyword evidence="1" id="KW-0732">Signal</keyword>
<reference evidence="2 3" key="1">
    <citation type="submission" date="2024-06" db="EMBL/GenBank/DDBJ databases">
        <title>Genomic Encyclopedia of Type Strains, Phase IV (KMG-IV): sequencing the most valuable type-strain genomes for metagenomic binning, comparative biology and taxonomic classification.</title>
        <authorList>
            <person name="Goeker M."/>
        </authorList>
    </citation>
    <scope>NUCLEOTIDE SEQUENCE [LARGE SCALE GENOMIC DNA]</scope>
    <source>
        <strain evidence="2 3">DSM 29388</strain>
    </source>
</reference>
<dbReference type="InterPro" id="IPR051200">
    <property type="entry name" value="Host-pathogen_enzymatic-act"/>
</dbReference>
<protein>
    <recommendedName>
        <fullName evidence="4">40-residue YVTN family beta-propeller repeat-containing protein</fullName>
    </recommendedName>
</protein>